<evidence type="ECO:0000256" key="3">
    <source>
        <dbReference type="PIRNR" id="PIRNR005751"/>
    </source>
</evidence>
<dbReference type="InterPro" id="IPR016181">
    <property type="entry name" value="Acyl_CoA_acyltransferase"/>
</dbReference>
<dbReference type="OrthoDB" id="9779753at2"/>
<dbReference type="PROSITE" id="PS51186">
    <property type="entry name" value="GNAT"/>
    <property type="match status" value="1"/>
</dbReference>
<evidence type="ECO:0000313" key="5">
    <source>
        <dbReference type="EMBL" id="GCD11281.1"/>
    </source>
</evidence>
<dbReference type="EMBL" id="BHYK01000016">
    <property type="protein sequence ID" value="GCD11281.1"/>
    <property type="molecule type" value="Genomic_DNA"/>
</dbReference>
<reference evidence="5 6" key="1">
    <citation type="submission" date="2018-11" db="EMBL/GenBank/DDBJ databases">
        <title>Genome sequencing and assembly of Clostridium tagluense strain A121.</title>
        <authorList>
            <person name="Murakami T."/>
            <person name="Segawa T."/>
            <person name="Shcherbakova V.A."/>
            <person name="Mori H."/>
            <person name="Yoshimura Y."/>
        </authorList>
    </citation>
    <scope>NUCLEOTIDE SEQUENCE [LARGE SCALE GENOMIC DNA]</scope>
    <source>
        <strain evidence="5 6">A121</strain>
    </source>
</reference>
<keyword evidence="2 3" id="KW-0067">ATP-binding</keyword>
<evidence type="ECO:0000313" key="6">
    <source>
        <dbReference type="Proteomes" id="UP000287872"/>
    </source>
</evidence>
<protein>
    <recommendedName>
        <fullName evidence="3">[Citrate [pro-3S]-lyase] ligase</fullName>
        <ecNumber evidence="3">6.2.1.22</ecNumber>
    </recommendedName>
</protein>
<feature type="domain" description="N-acetyltransferase" evidence="4">
    <location>
        <begin position="1"/>
        <end position="138"/>
    </location>
</feature>
<evidence type="ECO:0000256" key="1">
    <source>
        <dbReference type="ARBA" id="ARBA00022741"/>
    </source>
</evidence>
<dbReference type="InterPro" id="IPR014729">
    <property type="entry name" value="Rossmann-like_a/b/a_fold"/>
</dbReference>
<dbReference type="GO" id="GO:0016829">
    <property type="term" value="F:lyase activity"/>
    <property type="evidence" value="ECO:0007669"/>
    <property type="project" value="UniProtKB-KW"/>
</dbReference>
<dbReference type="EC" id="6.2.1.22" evidence="3"/>
<dbReference type="PIRSF" id="PIRSF005751">
    <property type="entry name" value="Acet_citr_lig"/>
    <property type="match status" value="1"/>
</dbReference>
<evidence type="ECO:0000259" key="4">
    <source>
        <dbReference type="PROSITE" id="PS51186"/>
    </source>
</evidence>
<dbReference type="SUPFAM" id="SSF55729">
    <property type="entry name" value="Acyl-CoA N-acyltransferases (Nat)"/>
    <property type="match status" value="1"/>
</dbReference>
<gene>
    <name evidence="5" type="ORF">Ctaglu_29040</name>
</gene>
<keyword evidence="3 5" id="KW-0436">Ligase</keyword>
<dbReference type="NCBIfam" id="TIGR00124">
    <property type="entry name" value="cit_ly_ligase"/>
    <property type="match status" value="1"/>
</dbReference>
<evidence type="ECO:0000256" key="2">
    <source>
        <dbReference type="ARBA" id="ARBA00022840"/>
    </source>
</evidence>
<sequence>MYGFNVERINLKDEDGVKEVRGFLQSFQLLLDDNVDYTIVIRQNGEIKATCSKSKNVFKCFAVSDDLRGTGVSAILMGAVADKLFEEGTYHSFIFTKVENIDIFTSLGYKLIHKIEKVALLESGIYDISQYLKRLQLEYNIDGATMKSAIVMNCNPFTLGHRYLIEEAARQSTEVLVFIVEEDKSSFPFIHRYNMVKEGVSHLNNVRVIKGGEYIISEATFPTYFLRRKDEILKAYTTLDASVFGRYFCKTLNITKRFIGEEPYCEVTNAYNDALKEVLPTYGVEVIEVKRRALMGEVISASKVRKLIVEGKIGDIKHIVPSSTWEFLNTKIGKEIMGRIKFSHAPH</sequence>
<dbReference type="SUPFAM" id="SSF52374">
    <property type="entry name" value="Nucleotidylyl transferase"/>
    <property type="match status" value="1"/>
</dbReference>
<comment type="function">
    <text evidence="3">Acetylation of prosthetic group (2-(5''-phosphoribosyl)-3'-dephosphocoenzyme-A) of the gamma subunit of citrate lyase.</text>
</comment>
<dbReference type="InterPro" id="IPR004821">
    <property type="entry name" value="Cyt_trans-like"/>
</dbReference>
<proteinExistence type="predicted"/>
<name>A0A401UP43_9CLOT</name>
<organism evidence="5 6">
    <name type="scientific">Clostridium tagluense</name>
    <dbReference type="NCBI Taxonomy" id="360422"/>
    <lineage>
        <taxon>Bacteria</taxon>
        <taxon>Bacillati</taxon>
        <taxon>Bacillota</taxon>
        <taxon>Clostridia</taxon>
        <taxon>Eubacteriales</taxon>
        <taxon>Clostridiaceae</taxon>
        <taxon>Clostridium</taxon>
    </lineage>
</organism>
<comment type="catalytic activity">
    <reaction evidence="3">
        <text>holo-[citrate lyase ACP] + acetate + ATP = acetyl-[citrate lyase ACP] + AMP + diphosphate</text>
        <dbReference type="Rhea" id="RHEA:23788"/>
        <dbReference type="Rhea" id="RHEA-COMP:10158"/>
        <dbReference type="Rhea" id="RHEA-COMP:13710"/>
        <dbReference type="ChEBI" id="CHEBI:30089"/>
        <dbReference type="ChEBI" id="CHEBI:30616"/>
        <dbReference type="ChEBI" id="CHEBI:33019"/>
        <dbReference type="ChEBI" id="CHEBI:82683"/>
        <dbReference type="ChEBI" id="CHEBI:137976"/>
        <dbReference type="ChEBI" id="CHEBI:456215"/>
        <dbReference type="EC" id="6.2.1.22"/>
    </reaction>
</comment>
<dbReference type="NCBIfam" id="TIGR00125">
    <property type="entry name" value="cyt_tran_rel"/>
    <property type="match status" value="1"/>
</dbReference>
<dbReference type="Proteomes" id="UP000287872">
    <property type="component" value="Unassembled WGS sequence"/>
</dbReference>
<keyword evidence="5" id="KW-0456">Lyase</keyword>
<keyword evidence="6" id="KW-1185">Reference proteome</keyword>
<dbReference type="Pfam" id="PF08218">
    <property type="entry name" value="Citrate_ly_lig"/>
    <property type="match status" value="1"/>
</dbReference>
<comment type="caution">
    <text evidence="5">The sequence shown here is derived from an EMBL/GenBank/DDBJ whole genome shotgun (WGS) entry which is preliminary data.</text>
</comment>
<keyword evidence="1 3" id="KW-0547">Nucleotide-binding</keyword>
<dbReference type="SMART" id="SM00764">
    <property type="entry name" value="Citrate_ly_lig"/>
    <property type="match status" value="1"/>
</dbReference>
<dbReference type="RefSeq" id="WP_125002950.1">
    <property type="nucleotide sequence ID" value="NZ_BHYK01000016.1"/>
</dbReference>
<dbReference type="GO" id="GO:0016747">
    <property type="term" value="F:acyltransferase activity, transferring groups other than amino-acyl groups"/>
    <property type="evidence" value="ECO:0007669"/>
    <property type="project" value="InterPro"/>
</dbReference>
<dbReference type="PANTHER" id="PTHR40599">
    <property type="entry name" value="[CITRATE [PRO-3S]-LYASE] LIGASE"/>
    <property type="match status" value="1"/>
</dbReference>
<dbReference type="PANTHER" id="PTHR40599:SF1">
    <property type="entry name" value="[CITRATE [PRO-3S]-LYASE] LIGASE"/>
    <property type="match status" value="1"/>
</dbReference>
<dbReference type="GO" id="GO:0005524">
    <property type="term" value="F:ATP binding"/>
    <property type="evidence" value="ECO:0007669"/>
    <property type="project" value="UniProtKB-UniRule"/>
</dbReference>
<dbReference type="InterPro" id="IPR000182">
    <property type="entry name" value="GNAT_dom"/>
</dbReference>
<accession>A0A401UP43</accession>
<dbReference type="InterPro" id="IPR005216">
    <property type="entry name" value="Citrate_lyase_ligase"/>
</dbReference>
<dbReference type="Gene3D" id="3.40.50.620">
    <property type="entry name" value="HUPs"/>
    <property type="match status" value="1"/>
</dbReference>
<dbReference type="AlphaFoldDB" id="A0A401UP43"/>
<dbReference type="GO" id="GO:0008771">
    <property type="term" value="F:[citrate (pro-3S)-lyase] ligase activity"/>
    <property type="evidence" value="ECO:0007669"/>
    <property type="project" value="UniProtKB-EC"/>
</dbReference>
<dbReference type="InterPro" id="IPR013166">
    <property type="entry name" value="Citrate_lyase_ligase_C"/>
</dbReference>